<protein>
    <submittedName>
        <fullName evidence="2">Glycosyl transferase family 1</fullName>
    </submittedName>
</protein>
<dbReference type="PANTHER" id="PTHR37957:SF1">
    <property type="entry name" value="PHYTASE-LIKE DOMAIN-CONTAINING PROTEIN"/>
    <property type="match status" value="1"/>
</dbReference>
<dbReference type="InterPro" id="IPR027372">
    <property type="entry name" value="Phytase-like_dom"/>
</dbReference>
<evidence type="ECO:0000313" key="3">
    <source>
        <dbReference type="Proteomes" id="UP000605992"/>
    </source>
</evidence>
<evidence type="ECO:0000259" key="1">
    <source>
        <dbReference type="Pfam" id="PF13449"/>
    </source>
</evidence>
<dbReference type="EMBL" id="BOOR01000034">
    <property type="protein sequence ID" value="GII56304.1"/>
    <property type="molecule type" value="Genomic_DNA"/>
</dbReference>
<gene>
    <name evidence="2" type="ORF">Pth03_46930</name>
</gene>
<dbReference type="GO" id="GO:0016740">
    <property type="term" value="F:transferase activity"/>
    <property type="evidence" value="ECO:0007669"/>
    <property type="project" value="UniProtKB-KW"/>
</dbReference>
<evidence type="ECO:0000313" key="2">
    <source>
        <dbReference type="EMBL" id="GII56304.1"/>
    </source>
</evidence>
<feature type="domain" description="Phytase-like" evidence="1">
    <location>
        <begin position="130"/>
        <end position="422"/>
    </location>
</feature>
<keyword evidence="2" id="KW-0808">Transferase</keyword>
<accession>A0A8J3V228</accession>
<dbReference type="Proteomes" id="UP000605992">
    <property type="component" value="Unassembled WGS sequence"/>
</dbReference>
<dbReference type="PANTHER" id="PTHR37957">
    <property type="entry name" value="BLR7070 PROTEIN"/>
    <property type="match status" value="1"/>
</dbReference>
<dbReference type="Pfam" id="PF13449">
    <property type="entry name" value="Phytase-like"/>
    <property type="match status" value="1"/>
</dbReference>
<keyword evidence="3" id="KW-1185">Reference proteome</keyword>
<comment type="caution">
    <text evidence="2">The sequence shown here is derived from an EMBL/GenBank/DDBJ whole genome shotgun (WGS) entry which is preliminary data.</text>
</comment>
<proteinExistence type="predicted"/>
<name>A0A8J3V228_9ACTN</name>
<reference evidence="2" key="1">
    <citation type="submission" date="2021-01" db="EMBL/GenBank/DDBJ databases">
        <title>Whole genome shotgun sequence of Planotetraspora thailandica NBRC 104271.</title>
        <authorList>
            <person name="Komaki H."/>
            <person name="Tamura T."/>
        </authorList>
    </citation>
    <scope>NUCLEOTIDE SEQUENCE</scope>
    <source>
        <strain evidence="2">NBRC 104271</strain>
    </source>
</reference>
<sequence length="455" mass="49625">MPYGNPRRRVSTSRSSEIRRLHLIGFVSRRLTLERPSPCLSNVRHMKRISIMFGALALTAGLATPALADSGHANGHTTKGHSNGHSTFGRATLTGFASLPAQSYVPGSLPSGAAAGAGPINGVPVPFPGQPIQGFSGVINNHDGTYNVLSDNGYGNKANSGDFLLRVHHIKPNTKTGKVSVLGGFYLSDPYRKVPFALTRSDRVLTGSDFDVESIVRAYDGTYWIGDEFGPWLLHFSPSGKLLQAPIALEGVKAPENPYLNGGQPNLNSSKGYEGMARGIDGRYLYPLLEGTVAGDTPGDLRMNQFDLRTGKYTGKRFVYRLEAPGNSIGDAIAIDKNRFLIIERDNEQGDAAKLKRLYLADTRDRNRDGVMDKTLVADLLDLANPKRLGGFDTTFRFPFQTIEDVTLLDDQTVAVLNDNNFPFSSGRTPGQADNDEFITVRLSQRLHADRRAFI</sequence>
<dbReference type="AlphaFoldDB" id="A0A8J3V228"/>
<organism evidence="2 3">
    <name type="scientific">Planotetraspora thailandica</name>
    <dbReference type="NCBI Taxonomy" id="487172"/>
    <lineage>
        <taxon>Bacteria</taxon>
        <taxon>Bacillati</taxon>
        <taxon>Actinomycetota</taxon>
        <taxon>Actinomycetes</taxon>
        <taxon>Streptosporangiales</taxon>
        <taxon>Streptosporangiaceae</taxon>
        <taxon>Planotetraspora</taxon>
    </lineage>
</organism>